<comment type="caution">
    <text evidence="1">The sequence shown here is derived from an EMBL/GenBank/DDBJ whole genome shotgun (WGS) entry which is preliminary data.</text>
</comment>
<gene>
    <name evidence="1" type="ORF">S06H3_35710</name>
</gene>
<dbReference type="AlphaFoldDB" id="X1NEC4"/>
<protein>
    <submittedName>
        <fullName evidence="1">Uncharacterized protein</fullName>
    </submittedName>
</protein>
<name>X1NEC4_9ZZZZ</name>
<dbReference type="EMBL" id="BARV01021571">
    <property type="protein sequence ID" value="GAI25160.1"/>
    <property type="molecule type" value="Genomic_DNA"/>
</dbReference>
<reference evidence="1" key="1">
    <citation type="journal article" date="2014" name="Front. Microbiol.">
        <title>High frequency of phylogenetically diverse reductive dehalogenase-homologous genes in deep subseafloor sedimentary metagenomes.</title>
        <authorList>
            <person name="Kawai M."/>
            <person name="Futagami T."/>
            <person name="Toyoda A."/>
            <person name="Takaki Y."/>
            <person name="Nishi S."/>
            <person name="Hori S."/>
            <person name="Arai W."/>
            <person name="Tsubouchi T."/>
            <person name="Morono Y."/>
            <person name="Uchiyama I."/>
            <person name="Ito T."/>
            <person name="Fujiyama A."/>
            <person name="Inagaki F."/>
            <person name="Takami H."/>
        </authorList>
    </citation>
    <scope>NUCLEOTIDE SEQUENCE</scope>
    <source>
        <strain evidence="1">Expedition CK06-06</strain>
    </source>
</reference>
<organism evidence="1">
    <name type="scientific">marine sediment metagenome</name>
    <dbReference type="NCBI Taxonomy" id="412755"/>
    <lineage>
        <taxon>unclassified sequences</taxon>
        <taxon>metagenomes</taxon>
        <taxon>ecological metagenomes</taxon>
    </lineage>
</organism>
<evidence type="ECO:0000313" key="1">
    <source>
        <dbReference type="EMBL" id="GAI25160.1"/>
    </source>
</evidence>
<sequence>ISKEIDQWEDGRVWYILVYMANRTTFMPLRVKILSYAIYAIYCRAPTPQGWSGSFKQLPQAPVGAYLEKAISDHRSAHGS</sequence>
<proteinExistence type="predicted"/>
<feature type="non-terminal residue" evidence="1">
    <location>
        <position position="1"/>
    </location>
</feature>
<accession>X1NEC4</accession>